<dbReference type="Proteomes" id="UP000669133">
    <property type="component" value="Unassembled WGS sequence"/>
</dbReference>
<evidence type="ECO:0000256" key="1">
    <source>
        <dbReference type="SAM" id="SignalP"/>
    </source>
</evidence>
<dbReference type="AlphaFoldDB" id="A0A8H7ZGQ3"/>
<proteinExistence type="predicted"/>
<protein>
    <submittedName>
        <fullName evidence="2">Uncharacterized protein</fullName>
    </submittedName>
</protein>
<keyword evidence="1" id="KW-0732">Signal</keyword>
<dbReference type="OrthoDB" id="4025689at2759"/>
<name>A0A8H7ZGQ3_9ASCO</name>
<accession>A0A8H7ZGQ3</accession>
<dbReference type="GeneID" id="93652688"/>
<dbReference type="EMBL" id="JAEOAQ010000005">
    <property type="protein sequence ID" value="KAG5418531.1"/>
    <property type="molecule type" value="Genomic_DNA"/>
</dbReference>
<gene>
    <name evidence="2" type="ORF">I9W82_004059</name>
</gene>
<dbReference type="RefSeq" id="XP_067547647.1">
    <property type="nucleotide sequence ID" value="XM_067693091.1"/>
</dbReference>
<organism evidence="2 3">
    <name type="scientific">Candida metapsilosis</name>
    <dbReference type="NCBI Taxonomy" id="273372"/>
    <lineage>
        <taxon>Eukaryota</taxon>
        <taxon>Fungi</taxon>
        <taxon>Dikarya</taxon>
        <taxon>Ascomycota</taxon>
        <taxon>Saccharomycotina</taxon>
        <taxon>Pichiomycetes</taxon>
        <taxon>Debaryomycetaceae</taxon>
        <taxon>Candida/Lodderomyces clade</taxon>
        <taxon>Candida</taxon>
    </lineage>
</organism>
<sequence length="278" mass="31530">MMKMLFKYLTFVLLCTVVAKTNTKTNNQDDKTKSIGSEEIHQNASKYLQIQVDLSEFGNDEIVDSLATPGELTAKQLDKLYDTLKKTNRSKVKLSVHNQPVKTHFFQLANPLNYGFQILETVYSVVTYVPRQIKRGWNHIATELAAEFVADRNKGRGSANGILNRAKVNGQEGHIYFSYRPTLKFAKDYVVDHELIREILAKRLDKINDDSNTIFYRPVNYDCFLILRDNKLNSDTWVGTVVFGGDSGVYSGGCSQIVLAAYNIETKSLVWRKSGEPL</sequence>
<feature type="chain" id="PRO_5034440565" evidence="1">
    <location>
        <begin position="20"/>
        <end position="278"/>
    </location>
</feature>
<feature type="signal peptide" evidence="1">
    <location>
        <begin position="1"/>
        <end position="19"/>
    </location>
</feature>
<comment type="caution">
    <text evidence="2">The sequence shown here is derived from an EMBL/GenBank/DDBJ whole genome shotgun (WGS) entry which is preliminary data.</text>
</comment>
<evidence type="ECO:0000313" key="3">
    <source>
        <dbReference type="Proteomes" id="UP000669133"/>
    </source>
</evidence>
<keyword evidence="3" id="KW-1185">Reference proteome</keyword>
<evidence type="ECO:0000313" key="2">
    <source>
        <dbReference type="EMBL" id="KAG5418531.1"/>
    </source>
</evidence>
<reference evidence="2 3" key="1">
    <citation type="submission" date="2020-12" db="EMBL/GenBank/DDBJ databases">
        <title>Effect of drift, selection, and recombination on the evolution of hybrid genomes in Candida yeast pathogens.</title>
        <authorList>
            <person name="Mixao V."/>
            <person name="Ksiezopolska E."/>
            <person name="Saus E."/>
            <person name="Boekhout T."/>
            <person name="Gacser A."/>
            <person name="Gabaldon T."/>
        </authorList>
    </citation>
    <scope>NUCLEOTIDE SEQUENCE [LARGE SCALE GENOMIC DNA]</scope>
    <source>
        <strain evidence="2 3">BP57</strain>
    </source>
</reference>